<feature type="non-terminal residue" evidence="4">
    <location>
        <position position="189"/>
    </location>
</feature>
<feature type="domain" description="MADF" evidence="2">
    <location>
        <begin position="38"/>
        <end position="130"/>
    </location>
</feature>
<dbReference type="InterPro" id="IPR006578">
    <property type="entry name" value="MADF-dom"/>
</dbReference>
<dbReference type="Proteomes" id="UP000504618">
    <property type="component" value="Unplaced"/>
</dbReference>
<protein>
    <submittedName>
        <fullName evidence="4">Uncharacterized protein LOC112459319</fullName>
    </submittedName>
</protein>
<dbReference type="GO" id="GO:0005634">
    <property type="term" value="C:nucleus"/>
    <property type="evidence" value="ECO:0007669"/>
    <property type="project" value="TreeGrafter"/>
</dbReference>
<dbReference type="GO" id="GO:0006357">
    <property type="term" value="P:regulation of transcription by RNA polymerase II"/>
    <property type="evidence" value="ECO:0007669"/>
    <property type="project" value="TreeGrafter"/>
</dbReference>
<dbReference type="SMART" id="SM00595">
    <property type="entry name" value="MADF"/>
    <property type="match status" value="1"/>
</dbReference>
<dbReference type="PANTHER" id="PTHR12243">
    <property type="entry name" value="MADF DOMAIN TRANSCRIPTION FACTOR"/>
    <property type="match status" value="1"/>
</dbReference>
<feature type="region of interest" description="Disordered" evidence="1">
    <location>
        <begin position="159"/>
        <end position="189"/>
    </location>
</feature>
<feature type="compositionally biased region" description="Low complexity" evidence="1">
    <location>
        <begin position="166"/>
        <end position="189"/>
    </location>
</feature>
<dbReference type="RefSeq" id="XP_024879122.1">
    <property type="nucleotide sequence ID" value="XM_025023354.1"/>
</dbReference>
<dbReference type="OrthoDB" id="6147983at2759"/>
<proteinExistence type="predicted"/>
<organism evidence="3 4">
    <name type="scientific">Temnothorax curvispinosus</name>
    <dbReference type="NCBI Taxonomy" id="300111"/>
    <lineage>
        <taxon>Eukaryota</taxon>
        <taxon>Metazoa</taxon>
        <taxon>Ecdysozoa</taxon>
        <taxon>Arthropoda</taxon>
        <taxon>Hexapoda</taxon>
        <taxon>Insecta</taxon>
        <taxon>Pterygota</taxon>
        <taxon>Neoptera</taxon>
        <taxon>Endopterygota</taxon>
        <taxon>Hymenoptera</taxon>
        <taxon>Apocrita</taxon>
        <taxon>Aculeata</taxon>
        <taxon>Formicoidea</taxon>
        <taxon>Formicidae</taxon>
        <taxon>Myrmicinae</taxon>
        <taxon>Temnothorax</taxon>
    </lineage>
</organism>
<dbReference type="GeneID" id="112459319"/>
<evidence type="ECO:0000256" key="1">
    <source>
        <dbReference type="SAM" id="MobiDB-lite"/>
    </source>
</evidence>
<accession>A0A6J1Q9X9</accession>
<dbReference type="GO" id="GO:0005667">
    <property type="term" value="C:transcription regulator complex"/>
    <property type="evidence" value="ECO:0007669"/>
    <property type="project" value="TreeGrafter"/>
</dbReference>
<keyword evidence="3" id="KW-1185">Reference proteome</keyword>
<sequence>MDHSYDKTYYTDLEDSQDMYSQDMDVSVTELNIESDATFIDVVRGYPHIYAKNLKDFKDKNVRERSWVEIASVMNCSVEDCQKRWIRLRDRFSKERRLRDAETRSGSESTTGRKGFPLYENMMFLSEHIQSRKTYTNLQSANKRQPVINAHAALSCNSSSARTIQNPRSSISLSSSLSPSNSESRPFFP</sequence>
<dbReference type="PANTHER" id="PTHR12243:SF60">
    <property type="entry name" value="SI:CH211-15D5.12-RELATED"/>
    <property type="match status" value="1"/>
</dbReference>
<reference evidence="4" key="1">
    <citation type="submission" date="2025-08" db="UniProtKB">
        <authorList>
            <consortium name="RefSeq"/>
        </authorList>
    </citation>
    <scope>IDENTIFICATION</scope>
    <source>
        <tissue evidence="4">Whole body</tissue>
    </source>
</reference>
<name>A0A6J1Q9X9_9HYME</name>
<dbReference type="AlphaFoldDB" id="A0A6J1Q9X9"/>
<evidence type="ECO:0000313" key="3">
    <source>
        <dbReference type="Proteomes" id="UP000504618"/>
    </source>
</evidence>
<evidence type="ECO:0000259" key="2">
    <source>
        <dbReference type="PROSITE" id="PS51029"/>
    </source>
</evidence>
<gene>
    <name evidence="4" type="primary">LOC112459319</name>
</gene>
<dbReference type="PROSITE" id="PS51029">
    <property type="entry name" value="MADF"/>
    <property type="match status" value="1"/>
</dbReference>
<dbReference type="InterPro" id="IPR039353">
    <property type="entry name" value="TF_Adf1"/>
</dbReference>
<dbReference type="Pfam" id="PF10545">
    <property type="entry name" value="MADF_DNA_bdg"/>
    <property type="match status" value="1"/>
</dbReference>
<evidence type="ECO:0000313" key="4">
    <source>
        <dbReference type="RefSeq" id="XP_024879122.1"/>
    </source>
</evidence>